<dbReference type="Proteomes" id="UP000517252">
    <property type="component" value="Unassembled WGS sequence"/>
</dbReference>
<name>A0A6V8QIW9_TRIAP</name>
<feature type="domain" description="G" evidence="3">
    <location>
        <begin position="481"/>
        <end position="620"/>
    </location>
</feature>
<evidence type="ECO:0000313" key="7">
    <source>
        <dbReference type="Proteomes" id="UP000517252"/>
    </source>
</evidence>
<feature type="compositionally biased region" description="Basic and acidic residues" evidence="2">
    <location>
        <begin position="1093"/>
        <end position="1108"/>
    </location>
</feature>
<evidence type="ECO:0000259" key="3">
    <source>
        <dbReference type="Pfam" id="PF01926"/>
    </source>
</evidence>
<evidence type="ECO:0000256" key="2">
    <source>
        <dbReference type="SAM" id="MobiDB-lite"/>
    </source>
</evidence>
<proteinExistence type="predicted"/>
<dbReference type="SUPFAM" id="SSF52540">
    <property type="entry name" value="P-loop containing nucleoside triphosphate hydrolases"/>
    <property type="match status" value="1"/>
</dbReference>
<dbReference type="PROSITE" id="PS00675">
    <property type="entry name" value="SIGMA54_INTERACT_1"/>
    <property type="match status" value="1"/>
</dbReference>
<sequence>MHDTLDLSTEELQEIVDEEIIQAEEATHVVTGIWWGTRTAITSIASPVCSIPDAKAKEAQLDSQERVVEYLGQLLTGKVTTAYTAFKEISKSLTFRVNADIDPNKQSARISDFDGVCDFIGEIPGTLKRTRAESGIRIMYDLVPIKDFAQIMNLELEREVQIVQPTDHEYQNRALCLFDKLYAARANLNSYLQALSQHELSVPKQHIETANTNSLRLNDLEDKLKSELCQDLSRARDPSFKGRLKLNSPEWEADIQKFESLTLQYAAKMTFESEITALGIKYMHPNNTETAYSEHESDIYTLYYSDAAMVAPSWKEHYTKFMELACAKNTEQLVYVVDCDFEAGQELRVPRIELRENGEIVAKDFVAEQKNFAGKCFVHPATLADMEKLPDKLLDSIRRSVKIRCPCAAATTGDCFCRVCKRAIFYLKDDDYIYCNCGRYRPANAAFKCLDPAHGVSYLKYEDSEMLLEAYDYQEFEQHNILILGETGVGKSTFINGFMNYMLFETLDKALETPDLHWAIPSSFKYTEMNNKKLDTFTVTVGEETKAQRYSLDGESATRSCVIYVLHMNGLTLRLIDTPGIGDTRGLQQDKKNVKGILQTLKSVEKISTVLFLIKPNLSRLGQVFNFCMTELLSHLHKETNQNIVFGFTNSRSTNYSLGDTGIPLQKLLTDKKTDITIGYDNTFFFDSEGFRYLAAYKTINKEMKERTNFETSFRNSAEEARRLVNKTIRMVAHEVRKTLSLSDTRLYIEGLKTPMILINKIADEDQEEIEKHKSHITEFGMSNSALEDKLKMTIRKPVKKMLPSPRTVCTDNECRTVNRDAAGKEHVVYRQICHDHCYIKTTNELIGAPEISTCEAFDYSSKPCRECGHEWDKHQHISYNLTVEEVKVDDPNILKIYNSNKSKLEKAEEAIKSLSRKKELLGERKEFINHSLASFGAYLSSTAMVKYNDATITYLDYLIDNAKKEGSVDSQRQLEEQRRIYKEQYDEITKGNPKLDLPPKVPSYAEIMDIIVQLDEIEVNGSRIKDLVEEKMNNPPPYCNSVTLSLETASKEIDSFAWIEQPHPRSSCAHSSTREKKQRKKARSLSQTPRTEMTKVESMPKDENLLS</sequence>
<dbReference type="InterPro" id="IPR056073">
    <property type="entry name" value="DUF7656"/>
</dbReference>
<dbReference type="Pfam" id="PF24676">
    <property type="entry name" value="DUF7656"/>
    <property type="match status" value="1"/>
</dbReference>
<organism evidence="6 7">
    <name type="scientific">Trichoderma asperellum</name>
    <name type="common">Filamentous fungus</name>
    <dbReference type="NCBI Taxonomy" id="101201"/>
    <lineage>
        <taxon>Eukaryota</taxon>
        <taxon>Fungi</taxon>
        <taxon>Dikarya</taxon>
        <taxon>Ascomycota</taxon>
        <taxon>Pezizomycotina</taxon>
        <taxon>Sordariomycetes</taxon>
        <taxon>Hypocreomycetidae</taxon>
        <taxon>Hypocreales</taxon>
        <taxon>Hypocreaceae</taxon>
        <taxon>Trichoderma</taxon>
    </lineage>
</organism>
<dbReference type="InterPro" id="IPR058519">
    <property type="entry name" value="DUF8206"/>
</dbReference>
<dbReference type="OrthoDB" id="8954335at2759"/>
<reference evidence="6 7" key="1">
    <citation type="submission" date="2020-07" db="EMBL/GenBank/DDBJ databases">
        <title>Trichoderma asperellum IC-1 whole genome shotgun sequence.</title>
        <authorList>
            <person name="Kanamasa S."/>
            <person name="Takahashi H."/>
        </authorList>
    </citation>
    <scope>NUCLEOTIDE SEQUENCE [LARGE SCALE GENOMIC DNA]</scope>
    <source>
        <strain evidence="6 7">IC-1</strain>
    </source>
</reference>
<dbReference type="InterPro" id="IPR006073">
    <property type="entry name" value="GTP-bd"/>
</dbReference>
<dbReference type="EMBL" id="BLZH01000001">
    <property type="protein sequence ID" value="GFP52385.1"/>
    <property type="molecule type" value="Genomic_DNA"/>
</dbReference>
<dbReference type="PANTHER" id="PTHR32046">
    <property type="entry name" value="G DOMAIN-CONTAINING PROTEIN"/>
    <property type="match status" value="1"/>
</dbReference>
<evidence type="ECO:0000259" key="5">
    <source>
        <dbReference type="Pfam" id="PF26633"/>
    </source>
</evidence>
<dbReference type="GO" id="GO:0005525">
    <property type="term" value="F:GTP binding"/>
    <property type="evidence" value="ECO:0007669"/>
    <property type="project" value="InterPro"/>
</dbReference>
<feature type="domain" description="DUF8206" evidence="5">
    <location>
        <begin position="803"/>
        <end position="881"/>
    </location>
</feature>
<evidence type="ECO:0000256" key="1">
    <source>
        <dbReference type="SAM" id="Coils"/>
    </source>
</evidence>
<feature type="domain" description="DUF7656" evidence="4">
    <location>
        <begin position="275"/>
        <end position="370"/>
    </location>
</feature>
<keyword evidence="1" id="KW-0175">Coiled coil</keyword>
<dbReference type="InterPro" id="IPR025662">
    <property type="entry name" value="Sigma_54_int_dom_ATP-bd_1"/>
</dbReference>
<feature type="coiled-coil region" evidence="1">
    <location>
        <begin position="898"/>
        <end position="925"/>
    </location>
</feature>
<feature type="region of interest" description="Disordered" evidence="2">
    <location>
        <begin position="1061"/>
        <end position="1108"/>
    </location>
</feature>
<comment type="caution">
    <text evidence="6">The sequence shown here is derived from an EMBL/GenBank/DDBJ whole genome shotgun (WGS) entry which is preliminary data.</text>
</comment>
<accession>A0A6V8QIW9</accession>
<dbReference type="Pfam" id="PF26633">
    <property type="entry name" value="DUF8206"/>
    <property type="match status" value="1"/>
</dbReference>
<evidence type="ECO:0000313" key="6">
    <source>
        <dbReference type="EMBL" id="GFP52385.1"/>
    </source>
</evidence>
<dbReference type="AlphaFoldDB" id="A0A6V8QIW9"/>
<dbReference type="Pfam" id="PF01926">
    <property type="entry name" value="MMR_HSR1"/>
    <property type="match status" value="1"/>
</dbReference>
<protein>
    <submittedName>
        <fullName evidence="6">Uncharacterized protein</fullName>
    </submittedName>
</protein>
<gene>
    <name evidence="6" type="ORF">TASIC1_0001053700</name>
</gene>
<dbReference type="PANTHER" id="PTHR32046:SF11">
    <property type="entry name" value="IMMUNE-ASSOCIATED NUCLEOTIDE-BINDING PROTEIN 10-LIKE"/>
    <property type="match status" value="1"/>
</dbReference>
<dbReference type="InterPro" id="IPR027417">
    <property type="entry name" value="P-loop_NTPase"/>
</dbReference>
<dbReference type="Gene3D" id="3.40.50.300">
    <property type="entry name" value="P-loop containing nucleotide triphosphate hydrolases"/>
    <property type="match status" value="1"/>
</dbReference>
<evidence type="ECO:0000259" key="4">
    <source>
        <dbReference type="Pfam" id="PF24676"/>
    </source>
</evidence>